<protein>
    <recommendedName>
        <fullName evidence="7">Mechanosensitive ion channel MscS domain-containing protein</fullName>
    </recommendedName>
</protein>
<keyword evidence="4 6" id="KW-0472">Membrane</keyword>
<dbReference type="OrthoDB" id="9775207at2"/>
<keyword evidence="2 6" id="KW-0812">Transmembrane</keyword>
<dbReference type="KEGG" id="pary:A4V02_12140"/>
<dbReference type="Proteomes" id="UP000186351">
    <property type="component" value="Chromosome"/>
</dbReference>
<dbReference type="Gene3D" id="2.30.30.60">
    <property type="match status" value="1"/>
</dbReference>
<keyword evidence="9" id="KW-1185">Reference proteome</keyword>
<dbReference type="GO" id="GO:0008381">
    <property type="term" value="F:mechanosensitive monoatomic ion channel activity"/>
    <property type="evidence" value="ECO:0007669"/>
    <property type="project" value="InterPro"/>
</dbReference>
<evidence type="ECO:0000313" key="8">
    <source>
        <dbReference type="EMBL" id="ANU64391.1"/>
    </source>
</evidence>
<feature type="region of interest" description="Disordered" evidence="5">
    <location>
        <begin position="484"/>
        <end position="508"/>
    </location>
</feature>
<gene>
    <name evidence="8" type="ORF">A4V02_12140</name>
</gene>
<organism evidence="8 9">
    <name type="scientific">Muribaculum intestinale</name>
    <dbReference type="NCBI Taxonomy" id="1796646"/>
    <lineage>
        <taxon>Bacteria</taxon>
        <taxon>Pseudomonadati</taxon>
        <taxon>Bacteroidota</taxon>
        <taxon>Bacteroidia</taxon>
        <taxon>Bacteroidales</taxon>
        <taxon>Muribaculaceae</taxon>
        <taxon>Muribaculum</taxon>
    </lineage>
</organism>
<evidence type="ECO:0000259" key="7">
    <source>
        <dbReference type="Pfam" id="PF00924"/>
    </source>
</evidence>
<dbReference type="SUPFAM" id="SSF50182">
    <property type="entry name" value="Sm-like ribonucleoproteins"/>
    <property type="match status" value="1"/>
</dbReference>
<dbReference type="PANTHER" id="PTHR30414">
    <property type="entry name" value="MINICONDUCTANCE MECHANOSENSITIVE CHANNEL YBDG"/>
    <property type="match status" value="1"/>
</dbReference>
<dbReference type="AlphaFoldDB" id="A0A1B1SC33"/>
<reference evidence="9" key="1">
    <citation type="submission" date="2016-04" db="EMBL/GenBank/DDBJ databases">
        <title>Complete Genome Sequences of Twelve Strains of a Stable Defined Moderately Diverse Mouse Microbiota 2 (sDMDMm2).</title>
        <authorList>
            <person name="Uchimura Y."/>
            <person name="Wyss M."/>
            <person name="Brugiroux S."/>
            <person name="Limenitakis J.P."/>
            <person name="Stecher B."/>
            <person name="McCoy K.D."/>
            <person name="Macpherson A.J."/>
        </authorList>
    </citation>
    <scope>NUCLEOTIDE SEQUENCE [LARGE SCALE GENOMIC DNA]</scope>
    <source>
        <strain evidence="9">YL27</strain>
    </source>
</reference>
<dbReference type="InterPro" id="IPR006685">
    <property type="entry name" value="MscS_channel_2nd"/>
</dbReference>
<feature type="transmembrane region" description="Helical" evidence="6">
    <location>
        <begin position="153"/>
        <end position="178"/>
    </location>
</feature>
<dbReference type="PANTHER" id="PTHR30414:SF0">
    <property type="entry name" value="MINICONDUCTANCE MECHANOSENSITIVE CHANNEL YBDG"/>
    <property type="match status" value="1"/>
</dbReference>
<dbReference type="GO" id="GO:0071470">
    <property type="term" value="P:cellular response to osmotic stress"/>
    <property type="evidence" value="ECO:0007669"/>
    <property type="project" value="InterPro"/>
</dbReference>
<evidence type="ECO:0000256" key="1">
    <source>
        <dbReference type="ARBA" id="ARBA00004370"/>
    </source>
</evidence>
<feature type="transmembrane region" description="Helical" evidence="6">
    <location>
        <begin position="119"/>
        <end position="141"/>
    </location>
</feature>
<evidence type="ECO:0000256" key="4">
    <source>
        <dbReference type="ARBA" id="ARBA00023136"/>
    </source>
</evidence>
<comment type="subcellular location">
    <subcellularLocation>
        <location evidence="1">Membrane</location>
    </subcellularLocation>
</comment>
<feature type="transmembrane region" description="Helical" evidence="6">
    <location>
        <begin position="41"/>
        <end position="66"/>
    </location>
</feature>
<evidence type="ECO:0000256" key="6">
    <source>
        <dbReference type="SAM" id="Phobius"/>
    </source>
</evidence>
<proteinExistence type="predicted"/>
<evidence type="ECO:0000256" key="5">
    <source>
        <dbReference type="SAM" id="MobiDB-lite"/>
    </source>
</evidence>
<dbReference type="InterPro" id="IPR030192">
    <property type="entry name" value="YbdG"/>
</dbReference>
<evidence type="ECO:0000256" key="3">
    <source>
        <dbReference type="ARBA" id="ARBA00022989"/>
    </source>
</evidence>
<name>A0A1B1SC33_9BACT</name>
<accession>A0A1B1SC33</accession>
<keyword evidence="3 6" id="KW-1133">Transmembrane helix</keyword>
<feature type="transmembrane region" description="Helical" evidence="6">
    <location>
        <begin position="184"/>
        <end position="201"/>
    </location>
</feature>
<sequence>MPTVMLINLIPAHSLARWLMSVVDSVLEALGIEKSSTLEEIIYTIVILGVAILLGWMARKITVLLVNQWMSHYKSPFIEDMVRLKVVSRTSHIIPPLVFLALVPVAFETDPHTLARIEAIVIIYFMMVLGWSICSLLEIIWMAYDRHDNTKNLPLKGILNVGKGLVWIVIAIIIVSIILDKSPLALLTGLGAFAAALMLIFRDSILGFVAGIQLSTNDMLHVGDWIAVPKTIANGIVTDVSLTAVKIRNWDNTTVTMPPYTLVQDGFQNWTQMQKRGRRQIERSVYIDVTSVGPATPELIEECRKMPYMGEYIAEMQKLASEGKPTAVVGDGVPVNGSLDTNLGLFRAYIGLYVNHHPWVAQGGPICMVRLLEHTAQGIPLQLFCYLNTVDWVKYEGISSDIFEHIIAAAPVFGLSAYSSPTGRDVVNIANPNPKAMPYYGDRPLSSLPYNPTTNFMVPPNTSGDPGYTFSTVTVYPSDIPKATGETPVMPGMVEDHPSDTAPTPARD</sequence>
<evidence type="ECO:0000256" key="2">
    <source>
        <dbReference type="ARBA" id="ARBA00022692"/>
    </source>
</evidence>
<dbReference type="Pfam" id="PF00924">
    <property type="entry name" value="MS_channel_2nd"/>
    <property type="match status" value="1"/>
</dbReference>
<dbReference type="EMBL" id="CP015402">
    <property type="protein sequence ID" value="ANU64391.1"/>
    <property type="molecule type" value="Genomic_DNA"/>
</dbReference>
<evidence type="ECO:0000313" key="9">
    <source>
        <dbReference type="Proteomes" id="UP000186351"/>
    </source>
</evidence>
<dbReference type="RefSeq" id="WP_068961672.1">
    <property type="nucleotide sequence ID" value="NZ_CAOTON010000031.1"/>
</dbReference>
<dbReference type="InterPro" id="IPR023408">
    <property type="entry name" value="MscS_beta-dom_sf"/>
</dbReference>
<dbReference type="InterPro" id="IPR010920">
    <property type="entry name" value="LSM_dom_sf"/>
</dbReference>
<dbReference type="GO" id="GO:0005886">
    <property type="term" value="C:plasma membrane"/>
    <property type="evidence" value="ECO:0007669"/>
    <property type="project" value="TreeGrafter"/>
</dbReference>
<feature type="domain" description="Mechanosensitive ion channel MscS" evidence="7">
    <location>
        <begin position="203"/>
        <end position="271"/>
    </location>
</feature>
<accession>A0A1Z2XGE9</accession>